<evidence type="ECO:0000256" key="2">
    <source>
        <dbReference type="ARBA" id="ARBA00022649"/>
    </source>
</evidence>
<dbReference type="Proteomes" id="UP000193355">
    <property type="component" value="Unassembled WGS sequence"/>
</dbReference>
<dbReference type="InterPro" id="IPR035093">
    <property type="entry name" value="RelE/ParE_toxin_dom_sf"/>
</dbReference>
<dbReference type="Gene3D" id="3.30.2310.20">
    <property type="entry name" value="RelE-like"/>
    <property type="match status" value="1"/>
</dbReference>
<dbReference type="OrthoDB" id="9805098at2"/>
<proteinExistence type="inferred from homology"/>
<evidence type="ECO:0000313" key="4">
    <source>
        <dbReference type="Proteomes" id="UP000193355"/>
    </source>
</evidence>
<sequence length="90" mass="10352">MAWTIEYDVAAVKDLKHIGKQEAKRIMDYMEKRIAGQDNPRSLGKSLKGPLGAFWRYRVGDYRLICSIEDKKVTILVVRIGHRGDVYKKG</sequence>
<dbReference type="PANTHER" id="PTHR35601:SF1">
    <property type="entry name" value="TOXIN RELE"/>
    <property type="match status" value="1"/>
</dbReference>
<dbReference type="InterPro" id="IPR007712">
    <property type="entry name" value="RelE/ParE_toxin"/>
</dbReference>
<dbReference type="NCBIfam" id="TIGR02385">
    <property type="entry name" value="RelE_StbE"/>
    <property type="match status" value="1"/>
</dbReference>
<dbReference type="Pfam" id="PF05016">
    <property type="entry name" value="ParE_toxin"/>
    <property type="match status" value="1"/>
</dbReference>
<dbReference type="RefSeq" id="WP_085544859.1">
    <property type="nucleotide sequence ID" value="NZ_FXBB01000019.1"/>
</dbReference>
<gene>
    <name evidence="3" type="ORF">SAMN06275492_11956</name>
</gene>
<dbReference type="STRING" id="561720.SAMN06275492_11956"/>
<protein>
    <submittedName>
        <fullName evidence="3">mRNA interferase RelE/StbE</fullName>
    </submittedName>
</protein>
<reference evidence="4" key="1">
    <citation type="submission" date="2017-04" db="EMBL/GenBank/DDBJ databases">
        <authorList>
            <person name="Varghese N."/>
            <person name="Submissions S."/>
        </authorList>
    </citation>
    <scope>NUCLEOTIDE SEQUENCE [LARGE SCALE GENOMIC DNA]</scope>
    <source>
        <strain evidence="4">USBA 82</strain>
    </source>
</reference>
<comment type="similarity">
    <text evidence="1">Belongs to the RelE toxin family.</text>
</comment>
<evidence type="ECO:0000256" key="1">
    <source>
        <dbReference type="ARBA" id="ARBA00006226"/>
    </source>
</evidence>
<organism evidence="3 4">
    <name type="scientific">Dethiosulfovibrio salsuginis</name>
    <dbReference type="NCBI Taxonomy" id="561720"/>
    <lineage>
        <taxon>Bacteria</taxon>
        <taxon>Thermotogati</taxon>
        <taxon>Synergistota</taxon>
        <taxon>Synergistia</taxon>
        <taxon>Synergistales</taxon>
        <taxon>Dethiosulfovibrionaceae</taxon>
        <taxon>Dethiosulfovibrio</taxon>
    </lineage>
</organism>
<dbReference type="AlphaFoldDB" id="A0A1X7K1A1"/>
<dbReference type="PANTHER" id="PTHR35601">
    <property type="entry name" value="TOXIN RELE"/>
    <property type="match status" value="1"/>
</dbReference>
<name>A0A1X7K1A1_9BACT</name>
<dbReference type="SUPFAM" id="SSF143011">
    <property type="entry name" value="RelE-like"/>
    <property type="match status" value="1"/>
</dbReference>
<dbReference type="EMBL" id="FXBB01000019">
    <property type="protein sequence ID" value="SMG34286.1"/>
    <property type="molecule type" value="Genomic_DNA"/>
</dbReference>
<keyword evidence="2" id="KW-1277">Toxin-antitoxin system</keyword>
<keyword evidence="4" id="KW-1185">Reference proteome</keyword>
<evidence type="ECO:0000313" key="3">
    <source>
        <dbReference type="EMBL" id="SMG34286.1"/>
    </source>
</evidence>
<accession>A0A1X7K1A1</accession>